<dbReference type="PANTHER" id="PTHR37166:SF1">
    <property type="entry name" value="PROTEIN FLAG"/>
    <property type="match status" value="1"/>
</dbReference>
<dbReference type="AlphaFoldDB" id="A0A3D9I780"/>
<dbReference type="Proteomes" id="UP000256869">
    <property type="component" value="Unassembled WGS sequence"/>
</dbReference>
<proteinExistence type="predicted"/>
<gene>
    <name evidence="1" type="ORF">DFP95_11075</name>
</gene>
<evidence type="ECO:0000313" key="1">
    <source>
        <dbReference type="EMBL" id="RED57602.1"/>
    </source>
</evidence>
<keyword evidence="1" id="KW-0966">Cell projection</keyword>
<dbReference type="InterPro" id="IPR005186">
    <property type="entry name" value="FlaG"/>
</dbReference>
<dbReference type="InterPro" id="IPR035924">
    <property type="entry name" value="FlaG-like_sf"/>
</dbReference>
<dbReference type="Gene3D" id="3.30.160.170">
    <property type="entry name" value="FlaG-like"/>
    <property type="match status" value="1"/>
</dbReference>
<organism evidence="1 2">
    <name type="scientific">Cohnella lupini</name>
    <dbReference type="NCBI Taxonomy" id="1294267"/>
    <lineage>
        <taxon>Bacteria</taxon>
        <taxon>Bacillati</taxon>
        <taxon>Bacillota</taxon>
        <taxon>Bacilli</taxon>
        <taxon>Bacillales</taxon>
        <taxon>Paenibacillaceae</taxon>
        <taxon>Cohnella</taxon>
    </lineage>
</organism>
<name>A0A3D9I780_9BACL</name>
<dbReference type="Pfam" id="PF03646">
    <property type="entry name" value="FlaG"/>
    <property type="match status" value="1"/>
</dbReference>
<keyword evidence="1" id="KW-0282">Flagellum</keyword>
<reference evidence="1 2" key="1">
    <citation type="submission" date="2018-07" db="EMBL/GenBank/DDBJ databases">
        <title>Genomic Encyclopedia of Type Strains, Phase III (KMG-III): the genomes of soil and plant-associated and newly described type strains.</title>
        <authorList>
            <person name="Whitman W."/>
        </authorList>
    </citation>
    <scope>NUCLEOTIDE SEQUENCE [LARGE SCALE GENOMIC DNA]</scope>
    <source>
        <strain evidence="1 2">CECT 8236</strain>
    </source>
</reference>
<keyword evidence="1" id="KW-0969">Cilium</keyword>
<comment type="caution">
    <text evidence="1">The sequence shown here is derived from an EMBL/GenBank/DDBJ whole genome shotgun (WGS) entry which is preliminary data.</text>
</comment>
<evidence type="ECO:0000313" key="2">
    <source>
        <dbReference type="Proteomes" id="UP000256869"/>
    </source>
</evidence>
<protein>
    <submittedName>
        <fullName evidence="1">Flagellar protein FlaG</fullName>
    </submittedName>
</protein>
<sequence>MNLQNVSSASSTPIQNPSVKVSAEVETLKLQQNSSSQSLRTGKQLDTAEKQGMKISIGEEQLIKAVDRAIKSLEGPTTTFEVKVHEQTKAVMVKVFNKETGELIREIPPEKTLDLVVKMMEFAGILVDEKV</sequence>
<keyword evidence="2" id="KW-1185">Reference proteome</keyword>
<dbReference type="OrthoDB" id="9799867at2"/>
<dbReference type="SUPFAM" id="SSF160214">
    <property type="entry name" value="FlaG-like"/>
    <property type="match status" value="1"/>
</dbReference>
<dbReference type="PANTHER" id="PTHR37166">
    <property type="entry name" value="PROTEIN FLAG"/>
    <property type="match status" value="1"/>
</dbReference>
<dbReference type="RefSeq" id="WP_115993895.1">
    <property type="nucleotide sequence ID" value="NZ_QRDY01000010.1"/>
</dbReference>
<dbReference type="EMBL" id="QRDY01000010">
    <property type="protein sequence ID" value="RED57602.1"/>
    <property type="molecule type" value="Genomic_DNA"/>
</dbReference>
<accession>A0A3D9I780</accession>